<evidence type="ECO:0000256" key="1">
    <source>
        <dbReference type="SAM" id="MobiDB-lite"/>
    </source>
</evidence>
<feature type="compositionally biased region" description="Basic and acidic residues" evidence="1">
    <location>
        <begin position="59"/>
        <end position="74"/>
    </location>
</feature>
<evidence type="ECO:0000313" key="3">
    <source>
        <dbReference type="Proteomes" id="UP001627154"/>
    </source>
</evidence>
<dbReference type="Proteomes" id="UP001627154">
    <property type="component" value="Unassembled WGS sequence"/>
</dbReference>
<organism evidence="2 3">
    <name type="scientific">Trichogramma kaykai</name>
    <dbReference type="NCBI Taxonomy" id="54128"/>
    <lineage>
        <taxon>Eukaryota</taxon>
        <taxon>Metazoa</taxon>
        <taxon>Ecdysozoa</taxon>
        <taxon>Arthropoda</taxon>
        <taxon>Hexapoda</taxon>
        <taxon>Insecta</taxon>
        <taxon>Pterygota</taxon>
        <taxon>Neoptera</taxon>
        <taxon>Endopterygota</taxon>
        <taxon>Hymenoptera</taxon>
        <taxon>Apocrita</taxon>
        <taxon>Proctotrupomorpha</taxon>
        <taxon>Chalcidoidea</taxon>
        <taxon>Trichogrammatidae</taxon>
        <taxon>Trichogramma</taxon>
    </lineage>
</organism>
<name>A0ABD2X879_9HYME</name>
<reference evidence="2 3" key="1">
    <citation type="journal article" date="2024" name="bioRxiv">
        <title>A reference genome for Trichogramma kaykai: A tiny desert-dwelling parasitoid wasp with competing sex-ratio distorters.</title>
        <authorList>
            <person name="Culotta J."/>
            <person name="Lindsey A.R."/>
        </authorList>
    </citation>
    <scope>NUCLEOTIDE SEQUENCE [LARGE SCALE GENOMIC DNA]</scope>
    <source>
        <strain evidence="2 3">KSX58</strain>
    </source>
</reference>
<protein>
    <submittedName>
        <fullName evidence="2">Uncharacterized protein</fullName>
    </submittedName>
</protein>
<feature type="compositionally biased region" description="Polar residues" evidence="1">
    <location>
        <begin position="341"/>
        <end position="367"/>
    </location>
</feature>
<evidence type="ECO:0000313" key="2">
    <source>
        <dbReference type="EMBL" id="KAL3401597.1"/>
    </source>
</evidence>
<keyword evidence="3" id="KW-1185">Reference proteome</keyword>
<accession>A0ABD2X879</accession>
<feature type="compositionally biased region" description="Polar residues" evidence="1">
    <location>
        <begin position="75"/>
        <end position="102"/>
    </location>
</feature>
<sequence length="376" mass="43559">MERRNAYRTNQNEICFDRMLDEYKPNRCSSVESSVFELYHKSRKFSTTPNKYEILKNQKCEPRTGSERNGDVKHSNIQSCNNTDTPSLVNKANNFTSENQRGSELAKTREEIFVKSLYEEAFKPPVSSSIDNSKNDDGKIKMLKKPYELFPNDLIIHVRSERGIEIWTKVRGSFSNEYQIPSDLKETKPVSKYDRKLNKLALKNLHQHLEGLITEDDPKDDPNDTKDYLCGLSLDKVSIPDLPDPYKKEKEMHQFFKEKETNLGTDIRFDYNLYQKIMIDRLRKSKNLLAKGIDLRDIVLSNLETDKNEMASGGALYLPSTTNDHSLPYELVEESMQFLNSKVETNSEEQSAINNSEESSQDASNNQERPRARRNE</sequence>
<proteinExistence type="predicted"/>
<dbReference type="AlphaFoldDB" id="A0ABD2X879"/>
<gene>
    <name evidence="2" type="ORF">TKK_005409</name>
</gene>
<comment type="caution">
    <text evidence="2">The sequence shown here is derived from an EMBL/GenBank/DDBJ whole genome shotgun (WGS) entry which is preliminary data.</text>
</comment>
<feature type="region of interest" description="Disordered" evidence="1">
    <location>
        <begin position="341"/>
        <end position="376"/>
    </location>
</feature>
<dbReference type="EMBL" id="JBJJXI010000045">
    <property type="protein sequence ID" value="KAL3401597.1"/>
    <property type="molecule type" value="Genomic_DNA"/>
</dbReference>
<feature type="region of interest" description="Disordered" evidence="1">
    <location>
        <begin position="59"/>
        <end position="103"/>
    </location>
</feature>